<dbReference type="PANTHER" id="PTHR13232:SF10">
    <property type="entry name" value="NAD(P)H-HYDRATE EPIMERASE"/>
    <property type="match status" value="1"/>
</dbReference>
<feature type="non-terminal residue" evidence="1">
    <location>
        <position position="106"/>
    </location>
</feature>
<accession>A0AAV5TDX7</accession>
<proteinExistence type="predicted"/>
<evidence type="ECO:0000313" key="1">
    <source>
        <dbReference type="EMBL" id="GMS93157.1"/>
    </source>
</evidence>
<name>A0AAV5TDX7_9BILA</name>
<dbReference type="GO" id="GO:0005739">
    <property type="term" value="C:mitochondrion"/>
    <property type="evidence" value="ECO:0007669"/>
    <property type="project" value="TreeGrafter"/>
</dbReference>
<dbReference type="InterPro" id="IPR032976">
    <property type="entry name" value="YJEFN_prot_NAXE-like"/>
</dbReference>
<sequence length="106" mass="12243">MMPTARDSFCVPSAEPPISMNEALSNMAKDDGTDVLKEGWALRSKRKSGHYSDKAKQFVEKKFNEGVKTGRKMDPAEAERLMKEDDTIRPFERMNAQQIRFFRRNN</sequence>
<reference evidence="1" key="1">
    <citation type="submission" date="2023-10" db="EMBL/GenBank/DDBJ databases">
        <title>Genome assembly of Pristionchus species.</title>
        <authorList>
            <person name="Yoshida K."/>
            <person name="Sommer R.J."/>
        </authorList>
    </citation>
    <scope>NUCLEOTIDE SEQUENCE</scope>
    <source>
        <strain evidence="1">RS0144</strain>
    </source>
</reference>
<evidence type="ECO:0000313" key="2">
    <source>
        <dbReference type="Proteomes" id="UP001432027"/>
    </source>
</evidence>
<comment type="caution">
    <text evidence="1">The sequence shown here is derived from an EMBL/GenBank/DDBJ whole genome shotgun (WGS) entry which is preliminary data.</text>
</comment>
<protein>
    <recommendedName>
        <fullName evidence="3">NAD(P)H-hydrate epimerase</fullName>
    </recommendedName>
</protein>
<dbReference type="PANTHER" id="PTHR13232">
    <property type="entry name" value="NAD(P)H-HYDRATE EPIMERASE"/>
    <property type="match status" value="1"/>
</dbReference>
<keyword evidence="2" id="KW-1185">Reference proteome</keyword>
<organism evidence="1 2">
    <name type="scientific">Pristionchus entomophagus</name>
    <dbReference type="NCBI Taxonomy" id="358040"/>
    <lineage>
        <taxon>Eukaryota</taxon>
        <taxon>Metazoa</taxon>
        <taxon>Ecdysozoa</taxon>
        <taxon>Nematoda</taxon>
        <taxon>Chromadorea</taxon>
        <taxon>Rhabditida</taxon>
        <taxon>Rhabditina</taxon>
        <taxon>Diplogasteromorpha</taxon>
        <taxon>Diplogasteroidea</taxon>
        <taxon>Neodiplogasteridae</taxon>
        <taxon>Pristionchus</taxon>
    </lineage>
</organism>
<evidence type="ECO:0008006" key="3">
    <source>
        <dbReference type="Google" id="ProtNLM"/>
    </source>
</evidence>
<dbReference type="EMBL" id="BTSX01000004">
    <property type="protein sequence ID" value="GMS93157.1"/>
    <property type="molecule type" value="Genomic_DNA"/>
</dbReference>
<dbReference type="AlphaFoldDB" id="A0AAV5TDX7"/>
<gene>
    <name evidence="1" type="ORF">PENTCL1PPCAC_15332</name>
</gene>
<dbReference type="GO" id="GO:0052856">
    <property type="term" value="F:NAD(P)HX epimerase activity"/>
    <property type="evidence" value="ECO:0007669"/>
    <property type="project" value="TreeGrafter"/>
</dbReference>
<dbReference type="Proteomes" id="UP001432027">
    <property type="component" value="Unassembled WGS sequence"/>
</dbReference>